<comment type="function">
    <text evidence="7">Involved in the biosynthesis of isopentenyl diphosphate (IPP) and dimethylallyl diphosphate (DMAPP), two major building blocks of isoprenoid compounds. Catalyzes the conversion of 4-diphosphocytidyl-2-C-methyl-D-erythritol 2-phosphate (CDP-ME2P) to 2-C-methyl-D-erythritol 2,4-cyclodiphosphate (ME-CPP) with a corresponding release of cytidine 5-monophosphate (CMP).</text>
</comment>
<dbReference type="GO" id="GO:0008685">
    <property type="term" value="F:2-C-methyl-D-erythritol 2,4-cyclodiphosphate synthase activity"/>
    <property type="evidence" value="ECO:0007669"/>
    <property type="project" value="UniProtKB-UniRule"/>
</dbReference>
<keyword evidence="4 7" id="KW-0479">Metal-binding</keyword>
<comment type="similarity">
    <text evidence="7 8">Belongs to the IspF family.</text>
</comment>
<feature type="site" description="Transition state stabilizer" evidence="7">
    <location>
        <position position="133"/>
    </location>
</feature>
<feature type="binding site" evidence="7">
    <location>
        <position position="10"/>
    </location>
    <ligand>
        <name>a divalent metal cation</name>
        <dbReference type="ChEBI" id="CHEBI:60240"/>
    </ligand>
</feature>
<proteinExistence type="inferred from homology"/>
<sequence>MFVGIGYDIHRFVKNRKLILGGISFDHPCGLSGHSDADVVLHAIGDAILGAASLGDIGELFPDTDDKWKDVSSQILLNKIMEVVKEKGLLVNNVDVIFIAQEPKISNQKKEMEKRISEILDVNPERINVKATTTEGLDSIGRSEAAAAQAIVTLTQAAKM</sequence>
<comment type="cofactor">
    <cofactor evidence="7">
        <name>a divalent metal cation</name>
        <dbReference type="ChEBI" id="CHEBI:60240"/>
    </cofactor>
    <text evidence="7">Binds 1 divalent metal cation per subunit.</text>
</comment>
<evidence type="ECO:0000313" key="11">
    <source>
        <dbReference type="Proteomes" id="UP000094056"/>
    </source>
</evidence>
<evidence type="ECO:0000313" key="10">
    <source>
        <dbReference type="EMBL" id="ODS32747.1"/>
    </source>
</evidence>
<dbReference type="GO" id="GO:0016114">
    <property type="term" value="P:terpenoid biosynthetic process"/>
    <property type="evidence" value="ECO:0007669"/>
    <property type="project" value="InterPro"/>
</dbReference>
<dbReference type="EMBL" id="MAYW01000050">
    <property type="protein sequence ID" value="ODS32747.1"/>
    <property type="molecule type" value="Genomic_DNA"/>
</dbReference>
<evidence type="ECO:0000256" key="3">
    <source>
        <dbReference type="ARBA" id="ARBA00012579"/>
    </source>
</evidence>
<comment type="caution">
    <text evidence="7">Lacks conserved residue(s) required for the propagation of feature annotation.</text>
</comment>
<dbReference type="InterPro" id="IPR020555">
    <property type="entry name" value="MECDP_synthase_CS"/>
</dbReference>
<feature type="binding site" evidence="7">
    <location>
        <position position="42"/>
    </location>
    <ligand>
        <name>a divalent metal cation</name>
        <dbReference type="ChEBI" id="CHEBI:60240"/>
    </ligand>
</feature>
<comment type="pathway">
    <text evidence="2 7">Isoprenoid biosynthesis; isopentenyl diphosphate biosynthesis via DXP pathway; isopentenyl diphosphate from 1-deoxy-D-xylulose 5-phosphate: step 4/6.</text>
</comment>
<feature type="site" description="Transition state stabilizer" evidence="7">
    <location>
        <position position="34"/>
    </location>
</feature>
<dbReference type="AlphaFoldDB" id="A0A1E3XAS0"/>
<dbReference type="PANTHER" id="PTHR43181">
    <property type="entry name" value="2-C-METHYL-D-ERYTHRITOL 2,4-CYCLODIPHOSPHATE SYNTHASE, CHLOROPLASTIC"/>
    <property type="match status" value="1"/>
</dbReference>
<dbReference type="InterPro" id="IPR036571">
    <property type="entry name" value="MECDP_synthase_sf"/>
</dbReference>
<keyword evidence="5 7" id="KW-0414">Isoprene biosynthesis</keyword>
<evidence type="ECO:0000256" key="5">
    <source>
        <dbReference type="ARBA" id="ARBA00023229"/>
    </source>
</evidence>
<protein>
    <recommendedName>
        <fullName evidence="3 7">2-C-methyl-D-erythritol 2,4-cyclodiphosphate synthase</fullName>
        <shortName evidence="7">MECDP-synthase</shortName>
        <shortName evidence="7">MECPP-synthase</shortName>
        <shortName evidence="7">MECPS</shortName>
        <ecNumber evidence="3 7">4.6.1.12</ecNumber>
    </recommendedName>
</protein>
<evidence type="ECO:0000256" key="6">
    <source>
        <dbReference type="ARBA" id="ARBA00023239"/>
    </source>
</evidence>
<feature type="binding site" evidence="7">
    <location>
        <position position="142"/>
    </location>
    <ligand>
        <name>4-CDP-2-C-methyl-D-erythritol 2-phosphate</name>
        <dbReference type="ChEBI" id="CHEBI:57919"/>
    </ligand>
</feature>
<dbReference type="PATRIC" id="fig|1872076.5.peg.2508"/>
<dbReference type="InterPro" id="IPR003526">
    <property type="entry name" value="MECDP_synthase"/>
</dbReference>
<dbReference type="Proteomes" id="UP000094056">
    <property type="component" value="Unassembled WGS sequence"/>
</dbReference>
<comment type="caution">
    <text evidence="10">The sequence shown here is derived from an EMBL/GenBank/DDBJ whole genome shotgun (WGS) entry which is preliminary data.</text>
</comment>
<dbReference type="NCBIfam" id="TIGR00151">
    <property type="entry name" value="ispF"/>
    <property type="match status" value="1"/>
</dbReference>
<dbReference type="PANTHER" id="PTHR43181:SF1">
    <property type="entry name" value="2-C-METHYL-D-ERYTHRITOL 2,4-CYCLODIPHOSPHATE SYNTHASE, CHLOROPLASTIC"/>
    <property type="match status" value="1"/>
</dbReference>
<dbReference type="FunFam" id="3.30.1330.50:FF:000003">
    <property type="entry name" value="2-C-methyl-D-erythritol 2,4-cyclodiphosphate synthase"/>
    <property type="match status" value="1"/>
</dbReference>
<feature type="domain" description="2-C-methyl-D-erythritol 2,4-cyclodiphosphate synthase" evidence="9">
    <location>
        <begin position="1"/>
        <end position="154"/>
    </location>
</feature>
<dbReference type="CDD" id="cd00554">
    <property type="entry name" value="MECDP_synthase"/>
    <property type="match status" value="1"/>
</dbReference>
<organism evidence="10 11">
    <name type="scientific">Candidatus Scalindua rubra</name>
    <dbReference type="NCBI Taxonomy" id="1872076"/>
    <lineage>
        <taxon>Bacteria</taxon>
        <taxon>Pseudomonadati</taxon>
        <taxon>Planctomycetota</taxon>
        <taxon>Candidatus Brocadiia</taxon>
        <taxon>Candidatus Brocadiales</taxon>
        <taxon>Candidatus Scalinduaceae</taxon>
        <taxon>Candidatus Scalindua</taxon>
    </lineage>
</organism>
<name>A0A1E3XAS0_9BACT</name>
<dbReference type="UniPathway" id="UPA00056">
    <property type="reaction ID" value="UER00095"/>
</dbReference>
<dbReference type="Gene3D" id="3.30.1330.50">
    <property type="entry name" value="2-C-methyl-D-erythritol 2,4-cyclodiphosphate synthase"/>
    <property type="match status" value="1"/>
</dbReference>
<dbReference type="HAMAP" id="MF_00107">
    <property type="entry name" value="IspF"/>
    <property type="match status" value="1"/>
</dbReference>
<evidence type="ECO:0000259" key="9">
    <source>
        <dbReference type="Pfam" id="PF02542"/>
    </source>
</evidence>
<feature type="binding site" evidence="7">
    <location>
        <begin position="132"/>
        <end position="135"/>
    </location>
    <ligand>
        <name>4-CDP-2-C-methyl-D-erythritol 2-phosphate</name>
        <dbReference type="ChEBI" id="CHEBI:57919"/>
    </ligand>
</feature>
<feature type="binding site" evidence="7">
    <location>
        <begin position="8"/>
        <end position="10"/>
    </location>
    <ligand>
        <name>4-CDP-2-C-methyl-D-erythritol 2-phosphate</name>
        <dbReference type="ChEBI" id="CHEBI:57919"/>
    </ligand>
</feature>
<dbReference type="GO" id="GO:0046872">
    <property type="term" value="F:metal ion binding"/>
    <property type="evidence" value="ECO:0007669"/>
    <property type="project" value="UniProtKB-KW"/>
</dbReference>
<dbReference type="GO" id="GO:0019288">
    <property type="term" value="P:isopentenyl diphosphate biosynthetic process, methylerythritol 4-phosphate pathway"/>
    <property type="evidence" value="ECO:0007669"/>
    <property type="project" value="UniProtKB-UniRule"/>
</dbReference>
<evidence type="ECO:0000256" key="4">
    <source>
        <dbReference type="ARBA" id="ARBA00022723"/>
    </source>
</evidence>
<feature type="binding site" evidence="7">
    <location>
        <begin position="61"/>
        <end position="65"/>
    </location>
    <ligand>
        <name>4-CDP-2-C-methyl-D-erythritol 2-phosphate</name>
        <dbReference type="ChEBI" id="CHEBI:57919"/>
    </ligand>
</feature>
<comment type="subunit">
    <text evidence="7">Homotrimer.</text>
</comment>
<accession>A0A1E3XAS0</accession>
<feature type="binding site" evidence="7">
    <location>
        <begin position="56"/>
        <end position="58"/>
    </location>
    <ligand>
        <name>4-CDP-2-C-methyl-D-erythritol 2-phosphate</name>
        <dbReference type="ChEBI" id="CHEBI:57919"/>
    </ligand>
</feature>
<evidence type="ECO:0000256" key="2">
    <source>
        <dbReference type="ARBA" id="ARBA00004709"/>
    </source>
</evidence>
<dbReference type="PROSITE" id="PS01350">
    <property type="entry name" value="ISPF"/>
    <property type="match status" value="1"/>
</dbReference>
<evidence type="ECO:0000256" key="1">
    <source>
        <dbReference type="ARBA" id="ARBA00000200"/>
    </source>
</evidence>
<dbReference type="EC" id="4.6.1.12" evidence="3 7"/>
<evidence type="ECO:0000256" key="8">
    <source>
        <dbReference type="RuleBase" id="RU004395"/>
    </source>
</evidence>
<gene>
    <name evidence="7" type="primary">ispF</name>
    <name evidence="10" type="ORF">SCARUB_02130</name>
</gene>
<feature type="binding site" evidence="7">
    <location>
        <begin position="34"/>
        <end position="35"/>
    </location>
    <ligand>
        <name>4-CDP-2-C-methyl-D-erythritol 2-phosphate</name>
        <dbReference type="ChEBI" id="CHEBI:57919"/>
    </ligand>
</feature>
<comment type="catalytic activity">
    <reaction evidence="1 7 8">
        <text>4-CDP-2-C-methyl-D-erythritol 2-phosphate = 2-C-methyl-D-erythritol 2,4-cyclic diphosphate + CMP</text>
        <dbReference type="Rhea" id="RHEA:23864"/>
        <dbReference type="ChEBI" id="CHEBI:57919"/>
        <dbReference type="ChEBI" id="CHEBI:58483"/>
        <dbReference type="ChEBI" id="CHEBI:60377"/>
        <dbReference type="EC" id="4.6.1.12"/>
    </reaction>
</comment>
<dbReference type="SUPFAM" id="SSF69765">
    <property type="entry name" value="IpsF-like"/>
    <property type="match status" value="1"/>
</dbReference>
<dbReference type="Pfam" id="PF02542">
    <property type="entry name" value="YgbB"/>
    <property type="match status" value="1"/>
</dbReference>
<reference evidence="10 11" key="1">
    <citation type="submission" date="2016-07" db="EMBL/GenBank/DDBJ databases">
        <title>Draft genome of Scalindua rubra, obtained from a brine-seawater interface in the Red Sea, sheds light on salt adaptation in anammox bacteria.</title>
        <authorList>
            <person name="Speth D.R."/>
            <person name="Lagkouvardos I."/>
            <person name="Wang Y."/>
            <person name="Qian P.-Y."/>
            <person name="Dutilh B.E."/>
            <person name="Jetten M.S."/>
        </authorList>
    </citation>
    <scope>NUCLEOTIDE SEQUENCE [LARGE SCALE GENOMIC DNA]</scope>
    <source>
        <strain evidence="10">BSI-1</strain>
    </source>
</reference>
<keyword evidence="6 7" id="KW-0456">Lyase</keyword>
<evidence type="ECO:0000256" key="7">
    <source>
        <dbReference type="HAMAP-Rule" id="MF_00107"/>
    </source>
</evidence>
<feature type="binding site" evidence="7">
    <location>
        <position position="8"/>
    </location>
    <ligand>
        <name>a divalent metal cation</name>
        <dbReference type="ChEBI" id="CHEBI:60240"/>
    </ligand>
</feature>